<dbReference type="InterPro" id="IPR036460">
    <property type="entry name" value="Cu_amine_oxidase_C_sf"/>
</dbReference>
<gene>
    <name evidence="1" type="ORF">BJ987_006368</name>
</gene>
<evidence type="ECO:0000313" key="2">
    <source>
        <dbReference type="Proteomes" id="UP001519325"/>
    </source>
</evidence>
<comment type="caution">
    <text evidence="1">The sequence shown here is derived from an EMBL/GenBank/DDBJ whole genome shotgun (WGS) entry which is preliminary data.</text>
</comment>
<dbReference type="Proteomes" id="UP001519325">
    <property type="component" value="Unassembled WGS sequence"/>
</dbReference>
<dbReference type="Gene3D" id="2.70.98.20">
    <property type="entry name" value="Copper amine oxidase, catalytic domain"/>
    <property type="match status" value="1"/>
</dbReference>
<organism evidence="1 2">
    <name type="scientific">Nocardia goodfellowii</name>
    <dbReference type="NCBI Taxonomy" id="882446"/>
    <lineage>
        <taxon>Bacteria</taxon>
        <taxon>Bacillati</taxon>
        <taxon>Actinomycetota</taxon>
        <taxon>Actinomycetes</taxon>
        <taxon>Mycobacteriales</taxon>
        <taxon>Nocardiaceae</taxon>
        <taxon>Nocardia</taxon>
    </lineage>
</organism>
<proteinExistence type="predicted"/>
<reference evidence="1 2" key="1">
    <citation type="submission" date="2021-03" db="EMBL/GenBank/DDBJ databases">
        <title>Sequencing the genomes of 1000 actinobacteria strains.</title>
        <authorList>
            <person name="Klenk H.-P."/>
        </authorList>
    </citation>
    <scope>NUCLEOTIDE SEQUENCE [LARGE SCALE GENOMIC DNA]</scope>
    <source>
        <strain evidence="1 2">DSM 45516</strain>
    </source>
</reference>
<evidence type="ECO:0000313" key="1">
    <source>
        <dbReference type="EMBL" id="MBP2193467.1"/>
    </source>
</evidence>
<protein>
    <submittedName>
        <fullName evidence="1">Cu2+-containing amine oxidase</fullName>
    </submittedName>
</protein>
<sequence>MSVSGQVNWPPEAPAWNFVWQVVDGDSEAIAFLNVAYRGKKVLHKASVPMIRVHYDQGGGPYKDQMSIGNMRRPVAVYEGSPGGGFRFLVVESYHEIGRYRLLNRWIFRDDGIILPQMYSAGLQHPYNHRHHVYWRFDFDIEGAANNLALQHLPTGQDYGYGPGWHPKTTEVSTVHTGESRWAVLNKAGNRGFLVDKGPFDGFSDWFGPRDVAVTAYRGAEDLRGGLGTAHDDQILQHVNNENIDGQDVVMWYVAHLAHVAHDGGDEWHVCGPILRHFRY</sequence>
<dbReference type="EMBL" id="JAGGMR010000001">
    <property type="protein sequence ID" value="MBP2193467.1"/>
    <property type="molecule type" value="Genomic_DNA"/>
</dbReference>
<accession>A0ABS4QP44</accession>
<keyword evidence="2" id="KW-1185">Reference proteome</keyword>
<dbReference type="SUPFAM" id="SSF49998">
    <property type="entry name" value="Amine oxidase catalytic domain"/>
    <property type="match status" value="1"/>
</dbReference>
<dbReference type="RefSeq" id="WP_209896714.1">
    <property type="nucleotide sequence ID" value="NZ_JAGGMR010000001.1"/>
</dbReference>
<name>A0ABS4QP44_9NOCA</name>